<dbReference type="AlphaFoldDB" id="A0A1E9PPF4"/>
<keyword evidence="1" id="KW-0812">Transmembrane</keyword>
<feature type="transmembrane region" description="Helical" evidence="1">
    <location>
        <begin position="12"/>
        <end position="29"/>
    </location>
</feature>
<dbReference type="Pfam" id="PF09682">
    <property type="entry name" value="Phage_holin_6_1"/>
    <property type="match status" value="1"/>
</dbReference>
<evidence type="ECO:0000313" key="3">
    <source>
        <dbReference type="EMBL" id="WWC55086.1"/>
    </source>
</evidence>
<keyword evidence="1" id="KW-0472">Membrane</keyword>
<protein>
    <submittedName>
        <fullName evidence="2">Phage holin family protein</fullName>
    </submittedName>
    <submittedName>
        <fullName evidence="3">Phage holin, LLH family</fullName>
    </submittedName>
</protein>
<accession>A0A1E9PPF4</accession>
<evidence type="ECO:0000313" key="2">
    <source>
        <dbReference type="EMBL" id="MCY3086824.1"/>
    </source>
</evidence>
<dbReference type="EMBL" id="CP145132">
    <property type="protein sequence ID" value="WWC55086.1"/>
    <property type="molecule type" value="Genomic_DNA"/>
</dbReference>
<keyword evidence="1" id="KW-1133">Transmembrane helix</keyword>
<dbReference type="InterPro" id="IPR010026">
    <property type="entry name" value="Phage_holin_LL-H"/>
</dbReference>
<organism evidence="2 5">
    <name type="scientific">Aerococcus mictus</name>
    <dbReference type="NCBI Taxonomy" id="2976810"/>
    <lineage>
        <taxon>Bacteria</taxon>
        <taxon>Bacillati</taxon>
        <taxon>Bacillota</taxon>
        <taxon>Bacilli</taxon>
        <taxon>Lactobacillales</taxon>
        <taxon>Aerococcaceae</taxon>
        <taxon>Aerococcus</taxon>
    </lineage>
</organism>
<accession>A0A9Q4DAD1</accession>
<proteinExistence type="predicted"/>
<evidence type="ECO:0000256" key="1">
    <source>
        <dbReference type="SAM" id="Phobius"/>
    </source>
</evidence>
<keyword evidence="4" id="KW-1185">Reference proteome</keyword>
<name>A0A1E9PPF4_9LACT</name>
<dbReference type="Proteomes" id="UP001069047">
    <property type="component" value="Unassembled WGS sequence"/>
</dbReference>
<dbReference type="EMBL" id="JAOTMY010000001">
    <property type="protein sequence ID" value="MCY3086824.1"/>
    <property type="molecule type" value="Genomic_DNA"/>
</dbReference>
<reference evidence="3" key="3">
    <citation type="submission" date="2024-02" db="EMBL/GenBank/DDBJ databases">
        <authorList>
            <person name="Choi B."/>
        </authorList>
    </citation>
    <scope>NUCLEOTIDE SEQUENCE</scope>
    <source>
        <strain evidence="3">UMB1016</strain>
    </source>
</reference>
<sequence length="119" mass="13279">MFDVLDSYVITTIARAVLSIVGVFLAYLAQQVASYAKQYYEANTTREQQKVISQVISDAVAYAEKMGWQKAGKEKFEMAINRAEVLLANKGVHINFTELQTAIESAVLELDKEQGKLSK</sequence>
<evidence type="ECO:0000313" key="5">
    <source>
        <dbReference type="Proteomes" id="UP001069047"/>
    </source>
</evidence>
<evidence type="ECO:0000313" key="4">
    <source>
        <dbReference type="Proteomes" id="UP000250354"/>
    </source>
</evidence>
<reference evidence="3 4" key="1">
    <citation type="journal article" date="2020" name="J. Bacteriol.">
        <title>Aerococcus urinae Isolated from Women with Lower Urinary Tract Symptoms: In Vitro Aggregation and Genome Analysis.</title>
        <authorList>
            <person name="Hilt E.E."/>
            <person name="Putonti C."/>
            <person name="Thomas-White K."/>
            <person name="Lewis A.L."/>
            <person name="Visick K.L."/>
            <person name="Gilbert N.M."/>
            <person name="Wolfe A.J."/>
        </authorList>
    </citation>
    <scope>NUCLEOTIDE SEQUENCE [LARGE SCALE GENOMIC DNA]</scope>
    <source>
        <strain evidence="3 4">UMB1016</strain>
    </source>
</reference>
<reference evidence="2" key="2">
    <citation type="submission" date="2022-09" db="EMBL/GenBank/DDBJ databases">
        <title>Aerococcus urinae taxonomy study.</title>
        <authorList>
            <person name="Christensen J."/>
            <person name="Senneby E."/>
        </authorList>
    </citation>
    <scope>NUCLEOTIDE SEQUENCE</scope>
    <source>
        <strain evidence="2">LUND-41-B12</strain>
    </source>
</reference>
<dbReference type="RefSeq" id="WP_070558657.1">
    <property type="nucleotide sequence ID" value="NZ_CAJHLJ010000013.1"/>
</dbReference>
<dbReference type="Proteomes" id="UP000250354">
    <property type="component" value="Chromosome"/>
</dbReference>
<gene>
    <name evidence="3" type="ORF">DBT44_0001940</name>
    <name evidence="2" type="ORF">ODY61_01690</name>
</gene>